<dbReference type="OrthoDB" id="5795902at2759"/>
<dbReference type="PANTHER" id="PTHR13513">
    <property type="entry name" value="E3 UBIQUITIN-PROTEIN LIGASE UBR7"/>
    <property type="match status" value="1"/>
</dbReference>
<dbReference type="PROSITE" id="PS51157">
    <property type="entry name" value="ZF_UBR"/>
    <property type="match status" value="1"/>
</dbReference>
<dbReference type="RefSeq" id="XP_013245719.1">
    <property type="nucleotide sequence ID" value="XM_013390265.1"/>
</dbReference>
<evidence type="ECO:0000256" key="4">
    <source>
        <dbReference type="PROSITE-ProRule" id="PRU00508"/>
    </source>
</evidence>
<gene>
    <name evidence="7" type="ORF">K437DRAFT_253827</name>
</gene>
<feature type="region of interest" description="Disordered" evidence="5">
    <location>
        <begin position="362"/>
        <end position="448"/>
    </location>
</feature>
<dbReference type="GeneID" id="25263683"/>
<keyword evidence="2" id="KW-0863">Zinc-finger</keyword>
<name>A0A066WQJ3_TILAU</name>
<comment type="caution">
    <text evidence="7">The sequence shown here is derived from an EMBL/GenBank/DDBJ whole genome shotgun (WGS) entry which is preliminary data.</text>
</comment>
<proteinExistence type="predicted"/>
<dbReference type="SMART" id="SM00249">
    <property type="entry name" value="PHD"/>
    <property type="match status" value="1"/>
</dbReference>
<evidence type="ECO:0000256" key="1">
    <source>
        <dbReference type="ARBA" id="ARBA00022723"/>
    </source>
</evidence>
<evidence type="ECO:0000259" key="6">
    <source>
        <dbReference type="PROSITE" id="PS51157"/>
    </source>
</evidence>
<evidence type="ECO:0000256" key="5">
    <source>
        <dbReference type="SAM" id="MobiDB-lite"/>
    </source>
</evidence>
<keyword evidence="1" id="KW-0479">Metal-binding</keyword>
<dbReference type="InterPro" id="IPR013083">
    <property type="entry name" value="Znf_RING/FYVE/PHD"/>
</dbReference>
<dbReference type="InParanoid" id="A0A066WQJ3"/>
<evidence type="ECO:0000256" key="2">
    <source>
        <dbReference type="ARBA" id="ARBA00022771"/>
    </source>
</evidence>
<feature type="compositionally biased region" description="Polar residues" evidence="5">
    <location>
        <begin position="433"/>
        <end position="448"/>
    </location>
</feature>
<dbReference type="Pfam" id="PF02207">
    <property type="entry name" value="zf-UBR"/>
    <property type="match status" value="1"/>
</dbReference>
<feature type="zinc finger region" description="UBR-type" evidence="4">
    <location>
        <begin position="66"/>
        <end position="142"/>
    </location>
</feature>
<feature type="compositionally biased region" description="Polar residues" evidence="5">
    <location>
        <begin position="204"/>
        <end position="223"/>
    </location>
</feature>
<dbReference type="EMBL" id="JMSN01000006">
    <property type="protein sequence ID" value="KDN52880.1"/>
    <property type="molecule type" value="Genomic_DNA"/>
</dbReference>
<dbReference type="AlphaFoldDB" id="A0A066WQJ3"/>
<dbReference type="GO" id="GO:0005737">
    <property type="term" value="C:cytoplasm"/>
    <property type="evidence" value="ECO:0007669"/>
    <property type="project" value="TreeGrafter"/>
</dbReference>
<dbReference type="InterPro" id="IPR001965">
    <property type="entry name" value="Znf_PHD"/>
</dbReference>
<dbReference type="Gene3D" id="3.30.40.10">
    <property type="entry name" value="Zinc/RING finger domain, C3HC4 (zinc finger)"/>
    <property type="match status" value="1"/>
</dbReference>
<keyword evidence="3" id="KW-0862">Zinc</keyword>
<keyword evidence="8" id="KW-1185">Reference proteome</keyword>
<dbReference type="PANTHER" id="PTHR13513:SF9">
    <property type="entry name" value="E3 UBIQUITIN-PROTEIN LIGASE UBR7-RELATED"/>
    <property type="match status" value="1"/>
</dbReference>
<dbReference type="GO" id="GO:0008270">
    <property type="term" value="F:zinc ion binding"/>
    <property type="evidence" value="ECO:0007669"/>
    <property type="project" value="UniProtKB-KW"/>
</dbReference>
<dbReference type="CDD" id="cd19677">
    <property type="entry name" value="UBR-box_UBR7"/>
    <property type="match status" value="1"/>
</dbReference>
<organism evidence="7 8">
    <name type="scientific">Tilletiaria anomala (strain ATCC 24038 / CBS 436.72 / UBC 951)</name>
    <dbReference type="NCBI Taxonomy" id="1037660"/>
    <lineage>
        <taxon>Eukaryota</taxon>
        <taxon>Fungi</taxon>
        <taxon>Dikarya</taxon>
        <taxon>Basidiomycota</taxon>
        <taxon>Ustilaginomycotina</taxon>
        <taxon>Exobasidiomycetes</taxon>
        <taxon>Georgefischeriales</taxon>
        <taxon>Tilletiariaceae</taxon>
        <taxon>Tilletiaria</taxon>
    </lineage>
</organism>
<feature type="compositionally biased region" description="Polar residues" evidence="5">
    <location>
        <begin position="298"/>
        <end position="308"/>
    </location>
</feature>
<feature type="compositionally biased region" description="Low complexity" evidence="5">
    <location>
        <begin position="381"/>
        <end position="398"/>
    </location>
</feature>
<dbReference type="HOGENOM" id="CLU_025221_1_0_1"/>
<feature type="domain" description="UBR-type" evidence="6">
    <location>
        <begin position="66"/>
        <end position="142"/>
    </location>
</feature>
<dbReference type="GO" id="GO:0061630">
    <property type="term" value="F:ubiquitin protein ligase activity"/>
    <property type="evidence" value="ECO:0007669"/>
    <property type="project" value="InterPro"/>
</dbReference>
<dbReference type="SUPFAM" id="SSF57903">
    <property type="entry name" value="FYVE/PHD zinc finger"/>
    <property type="match status" value="1"/>
</dbReference>
<feature type="region of interest" description="Disordered" evidence="5">
    <location>
        <begin position="204"/>
        <end position="226"/>
    </location>
</feature>
<dbReference type="FunCoup" id="A0A066WQJ3">
    <property type="interactions" value="512"/>
</dbReference>
<feature type="region of interest" description="Disordered" evidence="5">
    <location>
        <begin position="284"/>
        <end position="320"/>
    </location>
</feature>
<dbReference type="Proteomes" id="UP000027361">
    <property type="component" value="Unassembled WGS sequence"/>
</dbReference>
<feature type="compositionally biased region" description="Basic and acidic residues" evidence="5">
    <location>
        <begin position="403"/>
        <end position="412"/>
    </location>
</feature>
<evidence type="ECO:0000313" key="8">
    <source>
        <dbReference type="Proteomes" id="UP000027361"/>
    </source>
</evidence>
<reference evidence="7 8" key="1">
    <citation type="submission" date="2014-05" db="EMBL/GenBank/DDBJ databases">
        <title>Draft genome sequence of a rare smut relative, Tilletiaria anomala UBC 951.</title>
        <authorList>
            <consortium name="DOE Joint Genome Institute"/>
            <person name="Toome M."/>
            <person name="Kuo A."/>
            <person name="Henrissat B."/>
            <person name="Lipzen A."/>
            <person name="Tritt A."/>
            <person name="Yoshinaga Y."/>
            <person name="Zane M."/>
            <person name="Barry K."/>
            <person name="Grigoriev I.V."/>
            <person name="Spatafora J.W."/>
            <person name="Aimea M.C."/>
        </authorList>
    </citation>
    <scope>NUCLEOTIDE SEQUENCE [LARGE SCALE GENOMIC DNA]</scope>
    <source>
        <strain evidence="7 8">UBC 951</strain>
    </source>
</reference>
<sequence length="586" mass="63021">MSFSRSPSKSPTKRGAAAALLAGLPDPFLPAPELPEAERAFTASDLIARQAQLEAEAHAAIPFGLGSCTHSKGYIRQPVYACRTCGGGGVCAHCSLGCHADHELIELFAKRSFRCDCGTPGMFRQHPDGVPAEYPACTIRKPGYDPENDENIYSQNFDGRFCYCEKGKAYDPNVEDEAMFQCLACEEWFHEACTSLVPVLSNPTSAENGDQLSGASDSAQLGSGSAPLEVSRGAPLIEQDLFDMLICSDCVLNPKNSILLHYIGARGFSSVLPVEALSVANASASAPSTSLQDEKPVVSNSTPASASDVSLERQQGLRPKERDRLPITYIEFGGTSCPALQRKREIAIVGISPDVLFHGEEEAETSQGTVVAAAAEKEHPPTSSTAAPSSSAPANASTVDVVTVREKRKAEDDLGQGPQTGKKPKAEDKTDAETVSNHDTALSTRTGSCSLPPLINVVPSVLRDRKQGQPRYDIYLASNFRERICRCHTCLPRWSSLPFVLDEEETYSPPVSEASNASETAGSASNASTYDLGVAALSRLPRERLLETMGAYTRFRDELYAHLRPHAATGEVVTEASIREFFSKRL</sequence>
<dbReference type="InterPro" id="IPR011011">
    <property type="entry name" value="Znf_FYVE_PHD"/>
</dbReference>
<dbReference type="InterPro" id="IPR003126">
    <property type="entry name" value="Znf_UBR"/>
</dbReference>
<dbReference type="OMA" id="HAYSKFR"/>
<evidence type="ECO:0000256" key="3">
    <source>
        <dbReference type="ARBA" id="ARBA00022833"/>
    </source>
</evidence>
<dbReference type="SMART" id="SM00396">
    <property type="entry name" value="ZnF_UBR1"/>
    <property type="match status" value="1"/>
</dbReference>
<dbReference type="InterPro" id="IPR047506">
    <property type="entry name" value="UBR7-like_UBR-box"/>
</dbReference>
<dbReference type="InterPro" id="IPR040204">
    <property type="entry name" value="UBR7"/>
</dbReference>
<evidence type="ECO:0000313" key="7">
    <source>
        <dbReference type="EMBL" id="KDN52880.1"/>
    </source>
</evidence>
<protein>
    <recommendedName>
        <fullName evidence="6">UBR-type domain-containing protein</fullName>
    </recommendedName>
</protein>
<accession>A0A066WQJ3</accession>